<feature type="binding site" evidence="10">
    <location>
        <position position="93"/>
    </location>
    <ligand>
        <name>NAD(+)</name>
        <dbReference type="ChEBI" id="CHEBI:57540"/>
    </ligand>
</feature>
<dbReference type="PIRSF" id="PIRSF000094">
    <property type="entry name" value="Enoyl-ACP_rdct"/>
    <property type="match status" value="1"/>
</dbReference>
<dbReference type="Gene3D" id="1.10.8.400">
    <property type="entry name" value="Enoyl acyl carrier protein reductase"/>
    <property type="match status" value="1"/>
</dbReference>
<keyword evidence="6" id="KW-0443">Lipid metabolism</keyword>
<dbReference type="GO" id="GO:0004318">
    <property type="term" value="F:enoyl-[acyl-carrier-protein] reductase (NADH) activity"/>
    <property type="evidence" value="ECO:0007669"/>
    <property type="project" value="UniProtKB-EC"/>
</dbReference>
<dbReference type="AlphaFoldDB" id="F0S822"/>
<evidence type="ECO:0000256" key="8">
    <source>
        <dbReference type="PIRNR" id="PIRNR000094"/>
    </source>
</evidence>
<dbReference type="EMBL" id="CP002545">
    <property type="protein sequence ID" value="ADY51243.1"/>
    <property type="molecule type" value="Genomic_DNA"/>
</dbReference>
<feature type="binding site" evidence="10">
    <location>
        <begin position="202"/>
        <end position="206"/>
    </location>
    <ligand>
        <name>NAD(+)</name>
        <dbReference type="ChEBI" id="CHEBI:57540"/>
    </ligand>
</feature>
<dbReference type="STRING" id="762903.Pedsa_0667"/>
<feature type="binding site" evidence="10">
    <location>
        <begin position="19"/>
        <end position="20"/>
    </location>
    <ligand>
        <name>NAD(+)</name>
        <dbReference type="ChEBI" id="CHEBI:57540"/>
    </ligand>
</feature>
<dbReference type="KEGG" id="psn:Pedsa_0667"/>
<evidence type="ECO:0000256" key="7">
    <source>
        <dbReference type="ARBA" id="ARBA00023160"/>
    </source>
</evidence>
<evidence type="ECO:0000256" key="4">
    <source>
        <dbReference type="ARBA" id="ARBA00022832"/>
    </source>
</evidence>
<feature type="active site" description="Proton acceptor" evidence="9">
    <location>
        <position position="156"/>
    </location>
</feature>
<dbReference type="InterPro" id="IPR002347">
    <property type="entry name" value="SDR_fam"/>
</dbReference>
<dbReference type="PANTHER" id="PTHR43159">
    <property type="entry name" value="ENOYL-[ACYL-CARRIER-PROTEIN] REDUCTASE"/>
    <property type="match status" value="1"/>
</dbReference>
<dbReference type="Proteomes" id="UP000000310">
    <property type="component" value="Chromosome"/>
</dbReference>
<comment type="similarity">
    <text evidence="2 8">Belongs to the short-chain dehydrogenases/reductases (SDR) family. FabI subfamily.</text>
</comment>
<evidence type="ECO:0000313" key="12">
    <source>
        <dbReference type="Proteomes" id="UP000000310"/>
    </source>
</evidence>
<feature type="binding site" evidence="10">
    <location>
        <position position="173"/>
    </location>
    <ligand>
        <name>NAD(+)</name>
        <dbReference type="ChEBI" id="CHEBI:57540"/>
    </ligand>
</feature>
<comment type="pathway">
    <text evidence="1">Lipid metabolism; fatty acid biosynthesis.</text>
</comment>
<name>F0S822_PSESL</name>
<keyword evidence="3 8" id="KW-0444">Lipid biosynthesis</keyword>
<feature type="binding site" evidence="10">
    <location>
        <position position="13"/>
    </location>
    <ligand>
        <name>NAD(+)</name>
        <dbReference type="ChEBI" id="CHEBI:57540"/>
    </ligand>
</feature>
<gene>
    <name evidence="11" type="ordered locus">Pedsa_0667</name>
</gene>
<dbReference type="eggNOG" id="COG0623">
    <property type="taxonomic scope" value="Bacteria"/>
</dbReference>
<evidence type="ECO:0000256" key="3">
    <source>
        <dbReference type="ARBA" id="ARBA00022516"/>
    </source>
</evidence>
<dbReference type="InterPro" id="IPR036291">
    <property type="entry name" value="NAD(P)-bd_dom_sf"/>
</dbReference>
<evidence type="ECO:0000256" key="2">
    <source>
        <dbReference type="ARBA" id="ARBA00009233"/>
    </source>
</evidence>
<evidence type="ECO:0000256" key="1">
    <source>
        <dbReference type="ARBA" id="ARBA00005194"/>
    </source>
</evidence>
<sequence>MIDNKNKIAVVFGVRNESSIAFHIALRLHQSGCKVVLNYVNNTKDEVLYLLEKHNMDTSYAAEVDVKDEGQISSFLEKIYKELGPIHYLLHGVAFGNQNVLCYSIPGSGKPTPSYIDIPLEDFVDSFDISAYSLLRISRVAEPLLAENASILTLTYNASQRVFPAYAGMAINKAALENIMMYLSSYFRKSAVRVNAISAGLVMTTSAGGINGVRKLRKVGKFTAPLGNVDASDVADTALYYFSDLSKKVTGNIHYVDGGFNIMGVSKDEE</sequence>
<evidence type="ECO:0000256" key="9">
    <source>
        <dbReference type="PIRSR" id="PIRSR000094-1"/>
    </source>
</evidence>
<keyword evidence="12" id="KW-1185">Reference proteome</keyword>
<reference evidence="11 12" key="1">
    <citation type="journal article" date="2011" name="Stand. Genomic Sci.">
        <title>Complete genome sequence of the gliding, heparinolytic Pedobacter saltans type strain (113).</title>
        <authorList>
            <person name="Liolios K."/>
            <person name="Sikorski J."/>
            <person name="Lu M."/>
            <person name="Nolan M."/>
            <person name="Lapidus A."/>
            <person name="Lucas S."/>
            <person name="Hammon N."/>
            <person name="Deshpande S."/>
            <person name="Cheng J.F."/>
            <person name="Tapia R."/>
            <person name="Han C."/>
            <person name="Goodwin L."/>
            <person name="Pitluck S."/>
            <person name="Huntemann M."/>
            <person name="Ivanova N."/>
            <person name="Pagani I."/>
            <person name="Mavromatis K."/>
            <person name="Ovchinikova G."/>
            <person name="Pati A."/>
            <person name="Chen A."/>
            <person name="Palaniappan K."/>
            <person name="Land M."/>
            <person name="Hauser L."/>
            <person name="Brambilla E.M."/>
            <person name="Kotsyurbenko O."/>
            <person name="Rohde M."/>
            <person name="Tindall B.J."/>
            <person name="Abt B."/>
            <person name="Goker M."/>
            <person name="Detter J.C."/>
            <person name="Woyke T."/>
            <person name="Bristow J."/>
            <person name="Eisen J.A."/>
            <person name="Markowitz V."/>
            <person name="Hugenholtz P."/>
            <person name="Klenk H.P."/>
            <person name="Kyrpides N.C."/>
        </authorList>
    </citation>
    <scope>NUCLEOTIDE SEQUENCE [LARGE SCALE GENOMIC DNA]</scope>
    <source>
        <strain evidence="12">ATCC 51119 / DSM 12145 / JCM 21818 / LMG 10337 / NBRC 100064 / NCIMB 13643</strain>
    </source>
</reference>
<keyword evidence="7 8" id="KW-0275">Fatty acid biosynthesis</keyword>
<dbReference type="PANTHER" id="PTHR43159:SF2">
    <property type="entry name" value="ENOYL-[ACYL-CARRIER-PROTEIN] REDUCTASE [NADH], CHLOROPLASTIC"/>
    <property type="match status" value="1"/>
</dbReference>
<dbReference type="Gene3D" id="3.40.50.720">
    <property type="entry name" value="NAD(P)-binding Rossmann-like Domain"/>
    <property type="match status" value="1"/>
</dbReference>
<dbReference type="RefSeq" id="WP_013631744.1">
    <property type="nucleotide sequence ID" value="NC_015177.1"/>
</dbReference>
<evidence type="ECO:0000256" key="6">
    <source>
        <dbReference type="ARBA" id="ARBA00023098"/>
    </source>
</evidence>
<accession>F0S822</accession>
<evidence type="ECO:0000256" key="10">
    <source>
        <dbReference type="PIRSR" id="PIRSR000094-3"/>
    </source>
</evidence>
<proteinExistence type="inferred from homology"/>
<dbReference type="EC" id="1.3.1.9" evidence="8"/>
<feature type="binding site" evidence="10">
    <location>
        <begin position="65"/>
        <end position="66"/>
    </location>
    <ligand>
        <name>NAD(+)</name>
        <dbReference type="ChEBI" id="CHEBI:57540"/>
    </ligand>
</feature>
<dbReference type="GO" id="GO:0006633">
    <property type="term" value="P:fatty acid biosynthetic process"/>
    <property type="evidence" value="ECO:0007669"/>
    <property type="project" value="UniProtKB-KW"/>
</dbReference>
<dbReference type="OrthoDB" id="9803628at2"/>
<evidence type="ECO:0000313" key="11">
    <source>
        <dbReference type="EMBL" id="ADY51243.1"/>
    </source>
</evidence>
<keyword evidence="4" id="KW-0276">Fatty acid metabolism</keyword>
<protein>
    <recommendedName>
        <fullName evidence="8">Enoyl-[acyl-carrier-protein] reductase [NADH]</fullName>
        <ecNumber evidence="8">1.3.1.9</ecNumber>
    </recommendedName>
</protein>
<evidence type="ECO:0000256" key="5">
    <source>
        <dbReference type="ARBA" id="ARBA00023002"/>
    </source>
</evidence>
<dbReference type="InterPro" id="IPR014358">
    <property type="entry name" value="Enoyl-ACP_Rdtase_NADH"/>
</dbReference>
<feature type="active site" description="Proton acceptor" evidence="9">
    <location>
        <position position="166"/>
    </location>
</feature>
<reference evidence="12" key="2">
    <citation type="submission" date="2011-02" db="EMBL/GenBank/DDBJ databases">
        <title>The complete genome of Pedobacter saltans DSM 12145.</title>
        <authorList>
            <consortium name="US DOE Joint Genome Institute (JGI-PGF)"/>
            <person name="Lucas S."/>
            <person name="Copeland A."/>
            <person name="Lapidus A."/>
            <person name="Bruce D."/>
            <person name="Goodwin L."/>
            <person name="Pitluck S."/>
            <person name="Kyrpides N."/>
            <person name="Mavromatis K."/>
            <person name="Pagani I."/>
            <person name="Ivanova N."/>
            <person name="Ovchinnikova G."/>
            <person name="Lu M."/>
            <person name="Detter J.C."/>
            <person name="Han C."/>
            <person name="Land M."/>
            <person name="Hauser L."/>
            <person name="Markowitz V."/>
            <person name="Cheng J.-F."/>
            <person name="Hugenholtz P."/>
            <person name="Woyke T."/>
            <person name="Wu D."/>
            <person name="Tindall B."/>
            <person name="Pomrenke H.G."/>
            <person name="Brambilla E."/>
            <person name="Klenk H.-P."/>
            <person name="Eisen J.A."/>
        </authorList>
    </citation>
    <scope>NUCLEOTIDE SEQUENCE [LARGE SCALE GENOMIC DNA]</scope>
    <source>
        <strain evidence="12">ATCC 51119 / DSM 12145 / JCM 21818 / LMG 10337 / NBRC 100064 / NCIMB 13643</strain>
    </source>
</reference>
<keyword evidence="8 10" id="KW-0520">NAD</keyword>
<keyword evidence="5 8" id="KW-0560">Oxidoreductase</keyword>
<dbReference type="HOGENOM" id="CLU_010194_10_1_10"/>
<comment type="catalytic activity">
    <reaction evidence="8">
        <text>a 2,3-saturated acyl-[ACP] + NAD(+) = a (2E)-enoyl-[ACP] + NADH + H(+)</text>
        <dbReference type="Rhea" id="RHEA:10240"/>
        <dbReference type="Rhea" id="RHEA-COMP:9925"/>
        <dbReference type="Rhea" id="RHEA-COMP:9926"/>
        <dbReference type="ChEBI" id="CHEBI:15378"/>
        <dbReference type="ChEBI" id="CHEBI:57540"/>
        <dbReference type="ChEBI" id="CHEBI:57945"/>
        <dbReference type="ChEBI" id="CHEBI:78784"/>
        <dbReference type="ChEBI" id="CHEBI:78785"/>
        <dbReference type="EC" id="1.3.1.9"/>
    </reaction>
</comment>
<dbReference type="Pfam" id="PF13561">
    <property type="entry name" value="adh_short_C2"/>
    <property type="match status" value="1"/>
</dbReference>
<dbReference type="SUPFAM" id="SSF51735">
    <property type="entry name" value="NAD(P)-binding Rossmann-fold domains"/>
    <property type="match status" value="1"/>
</dbReference>
<organism evidence="11 12">
    <name type="scientific">Pseudopedobacter saltans (strain ATCC 51119 / DSM 12145 / JCM 21818 / CCUG 39354 / LMG 10337 / NBRC 100064 / NCIMB 13643)</name>
    <name type="common">Pedobacter saltans</name>
    <dbReference type="NCBI Taxonomy" id="762903"/>
    <lineage>
        <taxon>Bacteria</taxon>
        <taxon>Pseudomonadati</taxon>
        <taxon>Bacteroidota</taxon>
        <taxon>Sphingobacteriia</taxon>
        <taxon>Sphingobacteriales</taxon>
        <taxon>Sphingobacteriaceae</taxon>
        <taxon>Pseudopedobacter</taxon>
    </lineage>
</organism>